<reference evidence="2" key="1">
    <citation type="journal article" date="2019" name="Int. J. Syst. Evol. Microbiol.">
        <title>The Global Catalogue of Microorganisms (GCM) 10K type strain sequencing project: providing services to taxonomists for standard genome sequencing and annotation.</title>
        <authorList>
            <consortium name="The Broad Institute Genomics Platform"/>
            <consortium name="The Broad Institute Genome Sequencing Center for Infectious Disease"/>
            <person name="Wu L."/>
            <person name="Ma J."/>
        </authorList>
    </citation>
    <scope>NUCLEOTIDE SEQUENCE [LARGE SCALE GENOMIC DNA]</scope>
    <source>
        <strain evidence="2">JCM 17688</strain>
    </source>
</reference>
<keyword evidence="2" id="KW-1185">Reference proteome</keyword>
<dbReference type="EMBL" id="BAABFR010000004">
    <property type="protein sequence ID" value="GAA4384280.1"/>
    <property type="molecule type" value="Genomic_DNA"/>
</dbReference>
<name>A0ABP8J398_9ACTN</name>
<sequence length="83" mass="9036">MVDERYHPVGVGAAVDQVTDLDHHEVVGQDVVDRAEARQLDTQLSEMPSDIADDRDPHRRRIVRRGCGTTACSTALMLVGAGP</sequence>
<accession>A0ABP8J398</accession>
<organism evidence="1 2">
    <name type="scientific">Tsukamurella soli</name>
    <dbReference type="NCBI Taxonomy" id="644556"/>
    <lineage>
        <taxon>Bacteria</taxon>
        <taxon>Bacillati</taxon>
        <taxon>Actinomycetota</taxon>
        <taxon>Actinomycetes</taxon>
        <taxon>Mycobacteriales</taxon>
        <taxon>Tsukamurellaceae</taxon>
        <taxon>Tsukamurella</taxon>
    </lineage>
</organism>
<dbReference type="Proteomes" id="UP001500635">
    <property type="component" value="Unassembled WGS sequence"/>
</dbReference>
<evidence type="ECO:0000313" key="2">
    <source>
        <dbReference type="Proteomes" id="UP001500635"/>
    </source>
</evidence>
<comment type="caution">
    <text evidence="1">The sequence shown here is derived from an EMBL/GenBank/DDBJ whole genome shotgun (WGS) entry which is preliminary data.</text>
</comment>
<proteinExistence type="predicted"/>
<gene>
    <name evidence="1" type="ORF">GCM10023147_04520</name>
</gene>
<protein>
    <submittedName>
        <fullName evidence="1">Uncharacterized protein</fullName>
    </submittedName>
</protein>
<evidence type="ECO:0000313" key="1">
    <source>
        <dbReference type="EMBL" id="GAA4384280.1"/>
    </source>
</evidence>